<evidence type="ECO:0000313" key="3">
    <source>
        <dbReference type="EMBL" id="ASJ75593.1"/>
    </source>
</evidence>
<accession>A0A2Z2NWI5</accession>
<keyword evidence="1" id="KW-0812">Transmembrane</keyword>
<feature type="transmembrane region" description="Helical" evidence="1">
    <location>
        <begin position="63"/>
        <end position="89"/>
    </location>
</feature>
<feature type="transmembrane region" description="Helical" evidence="1">
    <location>
        <begin position="21"/>
        <end position="43"/>
    </location>
</feature>
<name>A0A2Z2NWI5_9GAMM</name>
<protein>
    <recommendedName>
        <fullName evidence="2">DUF5658 domain-containing protein</fullName>
    </recommendedName>
</protein>
<dbReference type="Pfam" id="PF18902">
    <property type="entry name" value="DUF5658"/>
    <property type="match status" value="1"/>
</dbReference>
<keyword evidence="4" id="KW-1185">Reference proteome</keyword>
<organism evidence="3 4">
    <name type="scientific">Granulosicoccus antarcticus IMCC3135</name>
    <dbReference type="NCBI Taxonomy" id="1192854"/>
    <lineage>
        <taxon>Bacteria</taxon>
        <taxon>Pseudomonadati</taxon>
        <taxon>Pseudomonadota</taxon>
        <taxon>Gammaproteobacteria</taxon>
        <taxon>Chromatiales</taxon>
        <taxon>Granulosicoccaceae</taxon>
        <taxon>Granulosicoccus</taxon>
    </lineage>
</organism>
<dbReference type="Proteomes" id="UP000250079">
    <property type="component" value="Chromosome"/>
</dbReference>
<evidence type="ECO:0000313" key="4">
    <source>
        <dbReference type="Proteomes" id="UP000250079"/>
    </source>
</evidence>
<reference evidence="3 4" key="1">
    <citation type="submission" date="2016-12" db="EMBL/GenBank/DDBJ databases">
        <authorList>
            <person name="Song W.-J."/>
            <person name="Kurnit D.M."/>
        </authorList>
    </citation>
    <scope>NUCLEOTIDE SEQUENCE [LARGE SCALE GENOMIC DNA]</scope>
    <source>
        <strain evidence="3 4">IMCC3135</strain>
    </source>
</reference>
<dbReference type="EMBL" id="CP018632">
    <property type="protein sequence ID" value="ASJ75593.1"/>
    <property type="molecule type" value="Genomic_DNA"/>
</dbReference>
<sequence>MVGRRSSDRRYPMLDRFDSGMVALAIILMLLSVTDSVFTLTLISRGGTEVNPFMNALLGHSVWAFTTVKMLLTAIPAVVLVAAGNLLLFNRWRARSILAAMVGLYVGLIAYEVILLSIS</sequence>
<dbReference type="KEGG" id="gai:IMCC3135_27700"/>
<feature type="transmembrane region" description="Helical" evidence="1">
    <location>
        <begin position="96"/>
        <end position="118"/>
    </location>
</feature>
<evidence type="ECO:0000259" key="2">
    <source>
        <dbReference type="Pfam" id="PF18902"/>
    </source>
</evidence>
<dbReference type="InterPro" id="IPR043717">
    <property type="entry name" value="DUF5658"/>
</dbReference>
<evidence type="ECO:0000256" key="1">
    <source>
        <dbReference type="SAM" id="Phobius"/>
    </source>
</evidence>
<keyword evidence="1" id="KW-1133">Transmembrane helix</keyword>
<feature type="domain" description="DUF5658" evidence="2">
    <location>
        <begin position="26"/>
        <end position="117"/>
    </location>
</feature>
<dbReference type="AlphaFoldDB" id="A0A2Z2NWI5"/>
<keyword evidence="1" id="KW-0472">Membrane</keyword>
<gene>
    <name evidence="3" type="ORF">IMCC3135_27700</name>
</gene>
<proteinExistence type="predicted"/>